<evidence type="ECO:0000256" key="5">
    <source>
        <dbReference type="ARBA" id="ARBA00023157"/>
    </source>
</evidence>
<keyword evidence="2" id="KW-0479">Metal-binding</keyword>
<evidence type="ECO:0000313" key="8">
    <source>
        <dbReference type="Proteomes" id="UP001065682"/>
    </source>
</evidence>
<gene>
    <name evidence="7" type="ORF">FKB36_08425</name>
</gene>
<feature type="domain" description="Rieske" evidence="6">
    <location>
        <begin position="427"/>
        <end position="515"/>
    </location>
</feature>
<dbReference type="Proteomes" id="UP001065682">
    <property type="component" value="Unassembled WGS sequence"/>
</dbReference>
<dbReference type="GO" id="GO:0051537">
    <property type="term" value="F:2 iron, 2 sulfur cluster binding"/>
    <property type="evidence" value="ECO:0007669"/>
    <property type="project" value="UniProtKB-KW"/>
</dbReference>
<dbReference type="SUPFAM" id="SSF51905">
    <property type="entry name" value="FAD/NAD(P)-binding domain"/>
    <property type="match status" value="1"/>
</dbReference>
<dbReference type="PANTHER" id="PTHR13847">
    <property type="entry name" value="SARCOSINE DEHYDROGENASE-RELATED"/>
    <property type="match status" value="1"/>
</dbReference>
<dbReference type="InterPro" id="IPR006076">
    <property type="entry name" value="FAD-dep_OxRdtase"/>
</dbReference>
<evidence type="ECO:0000256" key="3">
    <source>
        <dbReference type="ARBA" id="ARBA00023004"/>
    </source>
</evidence>
<sequence>MEEAPERDESLPGRAESYWMATSPETGFPPLDGDGRVDVTVIGGGIAGITTAFLLKKARLTVALIDAYRIVTGATGHTTAKVTVLHRLIYADLIDRFGGRLARQYAAANRAGVETVASLVREYDIPCSFERKPAYTYAESEEEREKVMAEVDAARHLGLPAAFTEDVPLPGESHGAVVLEGQAQFHPRNYLLLLAGHLPGEGSYVFEMTRAVGIEERADGVAVKTDRGTLHSGHAVLATHYPIYDRPGAYYARMQPSRSYALGVRIDEPFPNGIFINASDPVHSWRSQPAADGDLVIVTGAAHGTGQVTDTRAHYRDLEAYARSVYPVRSVDYHWSAQDYITADRVPYIGRLAGGHDRIYVATGFCKWGMAAGTAAGMILTDLIRGRENPWAEVFDPSRFREQPEFPDRVQKKIEAAGGAIEVDAAGFDREVAAIPPGEGKVVEVGGQRVAVFRDDRGGVRPLDPTCMHMGCTVAWNNAEKSWDCPCHGSRYAADGRVIESPTVRNLRRKEVVRR</sequence>
<dbReference type="InterPro" id="IPR038010">
    <property type="entry name" value="YhfW_C"/>
</dbReference>
<dbReference type="SUPFAM" id="SSF50022">
    <property type="entry name" value="ISP domain"/>
    <property type="match status" value="1"/>
</dbReference>
<protein>
    <submittedName>
        <fullName evidence="7">FAD-dependent oxidoreductase</fullName>
    </submittedName>
</protein>
<evidence type="ECO:0000256" key="1">
    <source>
        <dbReference type="ARBA" id="ARBA00022714"/>
    </source>
</evidence>
<dbReference type="InterPro" id="IPR005805">
    <property type="entry name" value="Rieske_Fe-S_prot_C"/>
</dbReference>
<accession>A0A9E4ZI97</accession>
<evidence type="ECO:0000256" key="2">
    <source>
        <dbReference type="ARBA" id="ARBA00022723"/>
    </source>
</evidence>
<comment type="caution">
    <text evidence="7">The sequence shown here is derived from an EMBL/GenBank/DDBJ whole genome shotgun (WGS) entry which is preliminary data.</text>
</comment>
<evidence type="ECO:0000259" key="6">
    <source>
        <dbReference type="PROSITE" id="PS51296"/>
    </source>
</evidence>
<evidence type="ECO:0000256" key="4">
    <source>
        <dbReference type="ARBA" id="ARBA00023014"/>
    </source>
</evidence>
<dbReference type="GO" id="GO:0046872">
    <property type="term" value="F:metal ion binding"/>
    <property type="evidence" value="ECO:0007669"/>
    <property type="project" value="UniProtKB-KW"/>
</dbReference>
<dbReference type="Gene3D" id="3.30.9.10">
    <property type="entry name" value="D-Amino Acid Oxidase, subunit A, domain 2"/>
    <property type="match status" value="1"/>
</dbReference>
<dbReference type="Gene3D" id="3.50.50.60">
    <property type="entry name" value="FAD/NAD(P)-binding domain"/>
    <property type="match status" value="1"/>
</dbReference>
<dbReference type="InterPro" id="IPR036922">
    <property type="entry name" value="Rieske_2Fe-2S_sf"/>
</dbReference>
<dbReference type="PRINTS" id="PR00162">
    <property type="entry name" value="RIESKE"/>
</dbReference>
<dbReference type="InterPro" id="IPR017941">
    <property type="entry name" value="Rieske_2Fe-2S"/>
</dbReference>
<dbReference type="PROSITE" id="PS51296">
    <property type="entry name" value="RIESKE"/>
    <property type="match status" value="1"/>
</dbReference>
<evidence type="ECO:0000313" key="7">
    <source>
        <dbReference type="EMBL" id="MCT8337508.1"/>
    </source>
</evidence>
<dbReference type="EMBL" id="VHLL01000004">
    <property type="protein sequence ID" value="MCT8337508.1"/>
    <property type="molecule type" value="Genomic_DNA"/>
</dbReference>
<dbReference type="Pfam" id="PF01266">
    <property type="entry name" value="DAO"/>
    <property type="match status" value="1"/>
</dbReference>
<organism evidence="7 8">
    <name type="scientific">Methanoculleus formosensis</name>
    <dbReference type="NCBI Taxonomy" id="2590886"/>
    <lineage>
        <taxon>Archaea</taxon>
        <taxon>Methanobacteriati</taxon>
        <taxon>Methanobacteriota</taxon>
        <taxon>Stenosarchaea group</taxon>
        <taxon>Methanomicrobia</taxon>
        <taxon>Methanomicrobiales</taxon>
        <taxon>Methanomicrobiaceae</taxon>
        <taxon>Methanoculleus</taxon>
    </lineage>
</organism>
<dbReference type="GO" id="GO:0005737">
    <property type="term" value="C:cytoplasm"/>
    <property type="evidence" value="ECO:0007669"/>
    <property type="project" value="TreeGrafter"/>
</dbReference>
<reference evidence="7" key="1">
    <citation type="submission" date="2019-06" db="EMBL/GenBank/DDBJ databases">
        <title>Methanoculleus strain from Tamsui River, Taipei, Taiwan.</title>
        <authorList>
            <person name="You Y.-T."/>
            <person name="Chen S.-C."/>
            <person name="Lai S.-J."/>
            <person name="Lee Y.-C."/>
            <person name="Lai M.-C."/>
        </authorList>
    </citation>
    <scope>NUCLEOTIDE SEQUENCE</scope>
    <source>
        <strain evidence="7">Afa-1</strain>
    </source>
</reference>
<dbReference type="PANTHER" id="PTHR13847:SF274">
    <property type="entry name" value="RIESKE 2FE-2S IRON-SULFUR PROTEIN YHFW-RELATED"/>
    <property type="match status" value="1"/>
</dbReference>
<dbReference type="CDD" id="cd03477">
    <property type="entry name" value="Rieske_YhfW_C"/>
    <property type="match status" value="1"/>
</dbReference>
<proteinExistence type="predicted"/>
<keyword evidence="5" id="KW-1015">Disulfide bond</keyword>
<dbReference type="GO" id="GO:0016020">
    <property type="term" value="C:membrane"/>
    <property type="evidence" value="ECO:0007669"/>
    <property type="project" value="InterPro"/>
</dbReference>
<dbReference type="RefSeq" id="WP_261597611.1">
    <property type="nucleotide sequence ID" value="NZ_VHLL01000004.1"/>
</dbReference>
<dbReference type="AlphaFoldDB" id="A0A9E4ZI97"/>
<keyword evidence="8" id="KW-1185">Reference proteome</keyword>
<keyword evidence="3" id="KW-0408">Iron</keyword>
<keyword evidence="4" id="KW-0411">Iron-sulfur</keyword>
<dbReference type="Gene3D" id="2.102.10.10">
    <property type="entry name" value="Rieske [2Fe-2S] iron-sulphur domain"/>
    <property type="match status" value="1"/>
</dbReference>
<dbReference type="InterPro" id="IPR036188">
    <property type="entry name" value="FAD/NAD-bd_sf"/>
</dbReference>
<name>A0A9E4ZI97_9EURY</name>
<keyword evidence="1" id="KW-0001">2Fe-2S</keyword>
<dbReference type="Pfam" id="PF00355">
    <property type="entry name" value="Rieske"/>
    <property type="match status" value="1"/>
</dbReference>